<feature type="compositionally biased region" description="Basic and acidic residues" evidence="1">
    <location>
        <begin position="387"/>
        <end position="400"/>
    </location>
</feature>
<dbReference type="Proteomes" id="UP000606974">
    <property type="component" value="Unassembled WGS sequence"/>
</dbReference>
<protein>
    <recommendedName>
        <fullName evidence="4">Pre-mRNA-splicing factor 38B</fullName>
    </recommendedName>
</protein>
<dbReference type="AlphaFoldDB" id="A0A8H7ALQ6"/>
<comment type="caution">
    <text evidence="2">The sequence shown here is derived from an EMBL/GenBank/DDBJ whole genome shotgun (WGS) entry which is preliminary data.</text>
</comment>
<evidence type="ECO:0000256" key="1">
    <source>
        <dbReference type="SAM" id="MobiDB-lite"/>
    </source>
</evidence>
<name>A0A8H7ALQ6_9EURO</name>
<evidence type="ECO:0008006" key="4">
    <source>
        <dbReference type="Google" id="ProtNLM"/>
    </source>
</evidence>
<gene>
    <name evidence="2" type="ORF">GJ744_008195</name>
</gene>
<feature type="compositionally biased region" description="Basic residues" evidence="1">
    <location>
        <begin position="127"/>
        <end position="140"/>
    </location>
</feature>
<accession>A0A8H7ALQ6</accession>
<sequence length="477" mass="53641">MPPSDDITSDEYVAKLLAEDARKSSIRYSSMGLTALLPKRATNSAPKPNTRFLQSILRETDSHNAALKKKEELEARLRLQNIKDGNAFDVQANSKEGKKRRRDIDDRDSELRDQKRISREEDSRSRARDRHKYRQPHRSSRHDVSSSDEHEAGNNKHRRSHRRDQERRNQSLSSDQDRRHKRTRGFLSDSSTPGQRGSRRHKRKGQSEHPRSHRRKAGHSRSRSPDSNPLRCDSQKTGSASPPVNRRRKPSPPLSPTPSSSSTTSSDPLESIVGPLPPAASKPTSSKTLQPRLISRGRNSYRRSSTSQIDTHFSPSYDPSLDRPPQSTPSSPSSPSKDKDRDDWDLALEALRDREIWKKKGADRLREAGFGEGEVKRWEEAQSAVASREREREKGAEDVKWNRKGEQREWDAGKVVFTGDKEPDQLDTAYRAAGAGAGAGAKGRRDLKGEIGLEAAWKRKGKGKAGGLLGEMTRALA</sequence>
<evidence type="ECO:0000313" key="2">
    <source>
        <dbReference type="EMBL" id="KAF7509301.1"/>
    </source>
</evidence>
<keyword evidence="3" id="KW-1185">Reference proteome</keyword>
<proteinExistence type="predicted"/>
<feature type="compositionally biased region" description="Basic and acidic residues" evidence="1">
    <location>
        <begin position="102"/>
        <end position="126"/>
    </location>
</feature>
<organism evidence="2 3">
    <name type="scientific">Endocarpon pusillum</name>
    <dbReference type="NCBI Taxonomy" id="364733"/>
    <lineage>
        <taxon>Eukaryota</taxon>
        <taxon>Fungi</taxon>
        <taxon>Dikarya</taxon>
        <taxon>Ascomycota</taxon>
        <taxon>Pezizomycotina</taxon>
        <taxon>Eurotiomycetes</taxon>
        <taxon>Chaetothyriomycetidae</taxon>
        <taxon>Verrucariales</taxon>
        <taxon>Verrucariaceae</taxon>
        <taxon>Endocarpon</taxon>
    </lineage>
</organism>
<feature type="compositionally biased region" description="Polar residues" evidence="1">
    <location>
        <begin position="302"/>
        <end position="314"/>
    </location>
</feature>
<feature type="compositionally biased region" description="Basic and acidic residues" evidence="1">
    <location>
        <begin position="366"/>
        <end position="380"/>
    </location>
</feature>
<dbReference type="OrthoDB" id="2431475at2759"/>
<dbReference type="PANTHER" id="PTHR40132:SF1">
    <property type="entry name" value="PRE-MRNA-SPLICING FACTOR 38B"/>
    <property type="match status" value="1"/>
</dbReference>
<feature type="compositionally biased region" description="Basic and acidic residues" evidence="1">
    <location>
        <begin position="336"/>
        <end position="345"/>
    </location>
</feature>
<evidence type="ECO:0000313" key="3">
    <source>
        <dbReference type="Proteomes" id="UP000606974"/>
    </source>
</evidence>
<feature type="compositionally biased region" description="Basic residues" evidence="1">
    <location>
        <begin position="211"/>
        <end position="222"/>
    </location>
</feature>
<feature type="compositionally biased region" description="Low complexity" evidence="1">
    <location>
        <begin position="323"/>
        <end position="335"/>
    </location>
</feature>
<feature type="region of interest" description="Disordered" evidence="1">
    <location>
        <begin position="81"/>
        <end position="345"/>
    </location>
</feature>
<feature type="compositionally biased region" description="Low complexity" evidence="1">
    <location>
        <begin position="257"/>
        <end position="266"/>
    </location>
</feature>
<dbReference type="PANTHER" id="PTHR40132">
    <property type="entry name" value="PRE-MRNA-SPLICING FACTOR 38B"/>
    <property type="match status" value="1"/>
</dbReference>
<dbReference type="EMBL" id="JAACFV010000043">
    <property type="protein sequence ID" value="KAF7509301.1"/>
    <property type="molecule type" value="Genomic_DNA"/>
</dbReference>
<feature type="compositionally biased region" description="Basic and acidic residues" evidence="1">
    <location>
        <begin position="141"/>
        <end position="154"/>
    </location>
</feature>
<feature type="region of interest" description="Disordered" evidence="1">
    <location>
        <begin position="366"/>
        <end position="400"/>
    </location>
</feature>
<reference evidence="2" key="1">
    <citation type="submission" date="2020-02" db="EMBL/GenBank/DDBJ databases">
        <authorList>
            <person name="Palmer J.M."/>
        </authorList>
    </citation>
    <scope>NUCLEOTIDE SEQUENCE</scope>
    <source>
        <strain evidence="2">EPUS1.4</strain>
        <tissue evidence="2">Thallus</tissue>
    </source>
</reference>